<dbReference type="PANTHER" id="PTHR47723">
    <property type="entry name" value="OS05G0353850 PROTEIN"/>
    <property type="match status" value="1"/>
</dbReference>
<protein>
    <recommendedName>
        <fullName evidence="1">RNase H type-1 domain-containing protein</fullName>
    </recommendedName>
</protein>
<dbReference type="InterPro" id="IPR036397">
    <property type="entry name" value="RNaseH_sf"/>
</dbReference>
<dbReference type="InterPro" id="IPR053151">
    <property type="entry name" value="RNase_H-like"/>
</dbReference>
<proteinExistence type="predicted"/>
<dbReference type="CDD" id="cd06222">
    <property type="entry name" value="RNase_H_like"/>
    <property type="match status" value="1"/>
</dbReference>
<comment type="caution">
    <text evidence="2">The sequence shown here is derived from an EMBL/GenBank/DDBJ whole genome shotgun (WGS) entry which is preliminary data.</text>
</comment>
<evidence type="ECO:0000313" key="3">
    <source>
        <dbReference type="Proteomes" id="UP001396334"/>
    </source>
</evidence>
<dbReference type="PANTHER" id="PTHR47723:SF19">
    <property type="entry name" value="POLYNUCLEOTIDYL TRANSFERASE, RIBONUCLEASE H-LIKE SUPERFAMILY PROTEIN"/>
    <property type="match status" value="1"/>
</dbReference>
<sequence>MKCLGRFQFRLWSMVRVGIGIAYKDGFHFRFWRNWRRVRFRRPLLGMTFRDGGGRKIAALRRCTKAQALWLQVLGAASIGGEFFTQPFELWLMNNLFLSTSWGGSSSNWGMRFAIWCWLLWKLRCSMIFDDDFSEREDLLHRGLRLITECERVFGMTVPARVTEVRTPVRWFGPTRGWVKLNVDAAVHSADGSASIGGVIRDEHGEWCFGFSRSLGRCSVLIAELWAVLEGLRHAWALRYRKVELETDNKEVAAILNRSSSSLHMSVLVAEIFGCLSMDWEVVVRWINRERNGVADSLAAMGRLHGRSGVGFISPPDGVLSRLDSERTERLVEESFADLDSSRGRETWLVFDPGG</sequence>
<dbReference type="InterPro" id="IPR002156">
    <property type="entry name" value="RNaseH_domain"/>
</dbReference>
<name>A0ABR2UDL9_9ROSI</name>
<dbReference type="InterPro" id="IPR044730">
    <property type="entry name" value="RNase_H-like_dom_plant"/>
</dbReference>
<dbReference type="Gene3D" id="3.30.420.10">
    <property type="entry name" value="Ribonuclease H-like superfamily/Ribonuclease H"/>
    <property type="match status" value="1"/>
</dbReference>
<gene>
    <name evidence="2" type="ORF">V6N11_053621</name>
</gene>
<feature type="domain" description="RNase H type-1" evidence="1">
    <location>
        <begin position="182"/>
        <end position="304"/>
    </location>
</feature>
<dbReference type="InterPro" id="IPR012337">
    <property type="entry name" value="RNaseH-like_sf"/>
</dbReference>
<dbReference type="EMBL" id="JBBPBN010000001">
    <property type="protein sequence ID" value="KAK9047787.1"/>
    <property type="molecule type" value="Genomic_DNA"/>
</dbReference>
<evidence type="ECO:0000259" key="1">
    <source>
        <dbReference type="PROSITE" id="PS50879"/>
    </source>
</evidence>
<dbReference type="Pfam" id="PF13456">
    <property type="entry name" value="RVT_3"/>
    <property type="match status" value="1"/>
</dbReference>
<dbReference type="SUPFAM" id="SSF53098">
    <property type="entry name" value="Ribonuclease H-like"/>
    <property type="match status" value="1"/>
</dbReference>
<dbReference type="Proteomes" id="UP001396334">
    <property type="component" value="Unassembled WGS sequence"/>
</dbReference>
<dbReference type="PROSITE" id="PS50879">
    <property type="entry name" value="RNASE_H_1"/>
    <property type="match status" value="1"/>
</dbReference>
<evidence type="ECO:0000313" key="2">
    <source>
        <dbReference type="EMBL" id="KAK9047787.1"/>
    </source>
</evidence>
<organism evidence="2 3">
    <name type="scientific">Hibiscus sabdariffa</name>
    <name type="common">roselle</name>
    <dbReference type="NCBI Taxonomy" id="183260"/>
    <lineage>
        <taxon>Eukaryota</taxon>
        <taxon>Viridiplantae</taxon>
        <taxon>Streptophyta</taxon>
        <taxon>Embryophyta</taxon>
        <taxon>Tracheophyta</taxon>
        <taxon>Spermatophyta</taxon>
        <taxon>Magnoliopsida</taxon>
        <taxon>eudicotyledons</taxon>
        <taxon>Gunneridae</taxon>
        <taxon>Pentapetalae</taxon>
        <taxon>rosids</taxon>
        <taxon>malvids</taxon>
        <taxon>Malvales</taxon>
        <taxon>Malvaceae</taxon>
        <taxon>Malvoideae</taxon>
        <taxon>Hibiscus</taxon>
    </lineage>
</organism>
<keyword evidence="3" id="KW-1185">Reference proteome</keyword>
<reference evidence="2 3" key="1">
    <citation type="journal article" date="2024" name="G3 (Bethesda)">
        <title>Genome assembly of Hibiscus sabdariffa L. provides insights into metabolisms of medicinal natural products.</title>
        <authorList>
            <person name="Kim T."/>
        </authorList>
    </citation>
    <scope>NUCLEOTIDE SEQUENCE [LARGE SCALE GENOMIC DNA]</scope>
    <source>
        <strain evidence="2">TK-2024</strain>
        <tissue evidence="2">Old leaves</tissue>
    </source>
</reference>
<accession>A0ABR2UDL9</accession>